<accession>A0AA35WGV1</accession>
<proteinExistence type="predicted"/>
<reference evidence="5" key="1">
    <citation type="submission" date="2023-03" db="EMBL/GenBank/DDBJ databases">
        <authorList>
            <person name="Steffen K."/>
            <person name="Cardenas P."/>
        </authorList>
    </citation>
    <scope>NUCLEOTIDE SEQUENCE</scope>
</reference>
<name>A0AA35WGV1_GEOBA</name>
<evidence type="ECO:0000313" key="6">
    <source>
        <dbReference type="Proteomes" id="UP001174909"/>
    </source>
</evidence>
<evidence type="ECO:0000256" key="3">
    <source>
        <dbReference type="SAM" id="MobiDB-lite"/>
    </source>
</evidence>
<organism evidence="5 6">
    <name type="scientific">Geodia barretti</name>
    <name type="common">Barrett's horny sponge</name>
    <dbReference type="NCBI Taxonomy" id="519541"/>
    <lineage>
        <taxon>Eukaryota</taxon>
        <taxon>Metazoa</taxon>
        <taxon>Porifera</taxon>
        <taxon>Demospongiae</taxon>
        <taxon>Heteroscleromorpha</taxon>
        <taxon>Tetractinellida</taxon>
        <taxon>Astrophorina</taxon>
        <taxon>Geodiidae</taxon>
        <taxon>Geodia</taxon>
    </lineage>
</organism>
<keyword evidence="1 2" id="KW-0238">DNA-binding</keyword>
<dbReference type="SUPFAM" id="SSF46785">
    <property type="entry name" value="Winged helix' DNA-binding domain"/>
    <property type="match status" value="1"/>
</dbReference>
<dbReference type="PANTHER" id="PTHR46805">
    <property type="entry name" value="FORKHEAD BOX PROTEIN J1"/>
    <property type="match status" value="1"/>
</dbReference>
<feature type="compositionally biased region" description="Polar residues" evidence="3">
    <location>
        <begin position="440"/>
        <end position="453"/>
    </location>
</feature>
<evidence type="ECO:0000256" key="1">
    <source>
        <dbReference type="ARBA" id="ARBA00023125"/>
    </source>
</evidence>
<feature type="DNA-binding region" description="Fork-head" evidence="2">
    <location>
        <begin position="150"/>
        <end position="228"/>
    </location>
</feature>
<feature type="region of interest" description="Disordered" evidence="3">
    <location>
        <begin position="242"/>
        <end position="278"/>
    </location>
</feature>
<dbReference type="PRINTS" id="PR00053">
    <property type="entry name" value="FORKHEAD"/>
</dbReference>
<dbReference type="EMBL" id="CASHTH010001567">
    <property type="protein sequence ID" value="CAI8016811.1"/>
    <property type="molecule type" value="Genomic_DNA"/>
</dbReference>
<evidence type="ECO:0000313" key="5">
    <source>
        <dbReference type="EMBL" id="CAI8016811.1"/>
    </source>
</evidence>
<dbReference type="Gene3D" id="1.10.10.10">
    <property type="entry name" value="Winged helix-like DNA-binding domain superfamily/Winged helix DNA-binding domain"/>
    <property type="match status" value="1"/>
</dbReference>
<dbReference type="InterPro" id="IPR036388">
    <property type="entry name" value="WH-like_DNA-bd_sf"/>
</dbReference>
<dbReference type="AlphaFoldDB" id="A0AA35WGV1"/>
<dbReference type="SMART" id="SM00339">
    <property type="entry name" value="FH"/>
    <property type="match status" value="1"/>
</dbReference>
<sequence>MFGEKRGGAPSWSSLTLPLASPVTLTLQQQRTFPSAGQRKYIHESRPAVGGPTDSSLTSLGWLQNLKVPDLFSPEVRVMLHPPSPCSEDGCSSWETVSCSSTYSPPAGKNDPLLCAGGNAPRSPSPLRQCLLHSTEFRSAPKRYRSDSTKPHFPHTSLVYLALQHSRSGKASFHEICRWIKTNFKFFKESEPGWQDSIKESLLRNELFVKVARTNGESSKGTCWSLHPRLIECLEKETSSQLHREEDGGRKLKRAFSYSGKDSRRSRRGRGEGRKRIKSEVQAPVDPCGLPGDLDWISLLSSQRVSCGSYGSPILGPPDLGQVGDPMICSPLIIPTSITTTSPCTSTVPGPALDSDLKDDKEDEDVFRNHNSCRVPSPHLLPWEDPRPVSPSRHPWAESRETTLNSLGRQRQTIALPSLNHTSNPICPPESACYSFPSSCSTSTNLSRGYSKSRTAESYIY</sequence>
<comment type="subcellular location">
    <subcellularLocation>
        <location evidence="2">Nucleus</location>
    </subcellularLocation>
</comment>
<dbReference type="InterPro" id="IPR001766">
    <property type="entry name" value="Fork_head_dom"/>
</dbReference>
<dbReference type="InterPro" id="IPR047513">
    <property type="entry name" value="FOXJ1"/>
</dbReference>
<evidence type="ECO:0000256" key="2">
    <source>
        <dbReference type="PROSITE-ProRule" id="PRU00089"/>
    </source>
</evidence>
<gene>
    <name evidence="5" type="ORF">GBAR_LOCUS10296</name>
</gene>
<protein>
    <submittedName>
        <fullName evidence="5">Forkhead box protein J1.2</fullName>
    </submittedName>
</protein>
<evidence type="ECO:0000259" key="4">
    <source>
        <dbReference type="PROSITE" id="PS50039"/>
    </source>
</evidence>
<dbReference type="GO" id="GO:0000978">
    <property type="term" value="F:RNA polymerase II cis-regulatory region sequence-specific DNA binding"/>
    <property type="evidence" value="ECO:0007669"/>
    <property type="project" value="TreeGrafter"/>
</dbReference>
<comment type="caution">
    <text evidence="5">The sequence shown here is derived from an EMBL/GenBank/DDBJ whole genome shotgun (WGS) entry which is preliminary data.</text>
</comment>
<dbReference type="InterPro" id="IPR036390">
    <property type="entry name" value="WH_DNA-bd_sf"/>
</dbReference>
<dbReference type="Proteomes" id="UP001174909">
    <property type="component" value="Unassembled WGS sequence"/>
</dbReference>
<dbReference type="GO" id="GO:0000981">
    <property type="term" value="F:DNA-binding transcription factor activity, RNA polymerase II-specific"/>
    <property type="evidence" value="ECO:0007669"/>
    <property type="project" value="TreeGrafter"/>
</dbReference>
<feature type="region of interest" description="Disordered" evidence="3">
    <location>
        <begin position="440"/>
        <end position="461"/>
    </location>
</feature>
<keyword evidence="6" id="KW-1185">Reference proteome</keyword>
<keyword evidence="2" id="KW-0539">Nucleus</keyword>
<dbReference type="PANTHER" id="PTHR46805:SF1">
    <property type="entry name" value="FORKHEAD BOX PROTEIN J1"/>
    <property type="match status" value="1"/>
</dbReference>
<feature type="domain" description="Fork-head" evidence="4">
    <location>
        <begin position="150"/>
        <end position="228"/>
    </location>
</feature>
<dbReference type="PROSITE" id="PS50039">
    <property type="entry name" value="FORK_HEAD_3"/>
    <property type="match status" value="1"/>
</dbReference>
<dbReference type="GO" id="GO:0005634">
    <property type="term" value="C:nucleus"/>
    <property type="evidence" value="ECO:0007669"/>
    <property type="project" value="UniProtKB-SubCell"/>
</dbReference>
<dbReference type="Pfam" id="PF00250">
    <property type="entry name" value="Forkhead"/>
    <property type="match status" value="1"/>
</dbReference>